<dbReference type="GO" id="GO:0004519">
    <property type="term" value="F:endonuclease activity"/>
    <property type="evidence" value="ECO:0007669"/>
    <property type="project" value="UniProtKB-UniRule"/>
</dbReference>
<gene>
    <name evidence="9 10" type="primary">cas1</name>
    <name evidence="10" type="ORF">C2R22_15705</name>
</gene>
<dbReference type="InterPro" id="IPR042206">
    <property type="entry name" value="CRISPR-assoc_Cas1_C"/>
</dbReference>
<dbReference type="Pfam" id="PF01867">
    <property type="entry name" value="Cas_Cas1"/>
    <property type="match status" value="1"/>
</dbReference>
<organism evidence="10 11">
    <name type="scientific">Salinigranum rubrum</name>
    <dbReference type="NCBI Taxonomy" id="755307"/>
    <lineage>
        <taxon>Archaea</taxon>
        <taxon>Methanobacteriati</taxon>
        <taxon>Methanobacteriota</taxon>
        <taxon>Stenosarchaea group</taxon>
        <taxon>Halobacteria</taxon>
        <taxon>Halobacteriales</taxon>
        <taxon>Haloferacaceae</taxon>
        <taxon>Salinigranum</taxon>
    </lineage>
</organism>
<dbReference type="PANTHER" id="PTHR34353:SF2">
    <property type="entry name" value="CRISPR-ASSOCIATED ENDONUCLEASE CAS1 1"/>
    <property type="match status" value="1"/>
</dbReference>
<evidence type="ECO:0000256" key="1">
    <source>
        <dbReference type="ARBA" id="ARBA00022722"/>
    </source>
</evidence>
<dbReference type="Gene3D" id="1.20.120.920">
    <property type="entry name" value="CRISPR-associated endonuclease Cas1, C-terminal domain"/>
    <property type="match status" value="1"/>
</dbReference>
<dbReference type="EC" id="3.1.-.-" evidence="9"/>
<evidence type="ECO:0000256" key="3">
    <source>
        <dbReference type="ARBA" id="ARBA00022759"/>
    </source>
</evidence>
<name>A0A2I8VLV5_9EURY</name>
<dbReference type="PANTHER" id="PTHR34353">
    <property type="entry name" value="CRISPR-ASSOCIATED ENDONUCLEASE CAS1 1"/>
    <property type="match status" value="1"/>
</dbReference>
<dbReference type="InterPro" id="IPR050646">
    <property type="entry name" value="Cas1"/>
</dbReference>
<dbReference type="CDD" id="cd09634">
    <property type="entry name" value="Cas1_I-II-III"/>
    <property type="match status" value="1"/>
</dbReference>
<evidence type="ECO:0000256" key="8">
    <source>
        <dbReference type="ARBA" id="ARBA00023211"/>
    </source>
</evidence>
<dbReference type="HAMAP" id="MF_01470">
    <property type="entry name" value="Cas1"/>
    <property type="match status" value="1"/>
</dbReference>
<feature type="binding site" evidence="9">
    <location>
        <position position="160"/>
    </location>
    <ligand>
        <name>Mn(2+)</name>
        <dbReference type="ChEBI" id="CHEBI:29035"/>
    </ligand>
</feature>
<dbReference type="GO" id="GO:0046872">
    <property type="term" value="F:metal ion binding"/>
    <property type="evidence" value="ECO:0007669"/>
    <property type="project" value="UniProtKB-UniRule"/>
</dbReference>
<reference evidence="10 11" key="1">
    <citation type="submission" date="2018-01" db="EMBL/GenBank/DDBJ databases">
        <title>Complete genome sequence of Salinigranum rubrum GX10T, an extremely halophilic archaeon isolated from a marine solar saltern.</title>
        <authorList>
            <person name="Han S."/>
        </authorList>
    </citation>
    <scope>NUCLEOTIDE SEQUENCE [LARGE SCALE GENOMIC DNA]</scope>
    <source>
        <strain evidence="10 11">GX10</strain>
    </source>
</reference>
<dbReference type="InterPro" id="IPR002729">
    <property type="entry name" value="CRISPR-assoc_Cas1"/>
</dbReference>
<evidence type="ECO:0000313" key="10">
    <source>
        <dbReference type="EMBL" id="AUV82906.1"/>
    </source>
</evidence>
<keyword evidence="1 9" id="KW-0540">Nuclease</keyword>
<evidence type="ECO:0000256" key="7">
    <source>
        <dbReference type="ARBA" id="ARBA00023125"/>
    </source>
</evidence>
<dbReference type="RefSeq" id="WP_103426595.1">
    <property type="nucleotide sequence ID" value="NZ_CP026309.1"/>
</dbReference>
<keyword evidence="5 9" id="KW-0460">Magnesium</keyword>
<dbReference type="EMBL" id="CP026309">
    <property type="protein sequence ID" value="AUV82906.1"/>
    <property type="molecule type" value="Genomic_DNA"/>
</dbReference>
<evidence type="ECO:0000256" key="2">
    <source>
        <dbReference type="ARBA" id="ARBA00022723"/>
    </source>
</evidence>
<comment type="similarity">
    <text evidence="9">Belongs to the CRISPR-associated endonuclease Cas1 family.</text>
</comment>
<accession>A0A2I8VLV5</accession>
<dbReference type="GO" id="GO:0003677">
    <property type="term" value="F:DNA binding"/>
    <property type="evidence" value="ECO:0007669"/>
    <property type="project" value="UniProtKB-KW"/>
</dbReference>
<sequence length="331" mass="37556">MKEPEPLHEADTLYIKRQGTLVGTTDNRITVRDVDGEDGLLDSFPVEHVRTINVFGGVAFTTGFTSVAHDHRITLNYFSKTGTFRGRFLPHRNTVAAVRRAQYAFGDDDALNLACELIQAKIENAIGFLRSKSVAAPQTIYDALAMTEGPQTQDSLRGAEGMAARAYFDALSDVFIDGWQMEGRSTRPPEDHLNSLLSLTYVFLTNEVEAALHTRNLDPHLGVFHADRHGRPSLALDLIEEFRHPFGDRLVSRLVNQRILTHDSFNTNNRLSEDGFEKFLEKYDQFMSEAQTHPAFEYSVSRRQVIRLQATLLRKRLVGELDDYHPYLPYK</sequence>
<keyword evidence="6 9" id="KW-0051">Antiviral defense</keyword>
<dbReference type="GO" id="GO:0051607">
    <property type="term" value="P:defense response to virus"/>
    <property type="evidence" value="ECO:0007669"/>
    <property type="project" value="UniProtKB-UniRule"/>
</dbReference>
<dbReference type="NCBIfam" id="TIGR00287">
    <property type="entry name" value="cas1"/>
    <property type="match status" value="1"/>
</dbReference>
<dbReference type="GO" id="GO:0016787">
    <property type="term" value="F:hydrolase activity"/>
    <property type="evidence" value="ECO:0007669"/>
    <property type="project" value="UniProtKB-KW"/>
</dbReference>
<comment type="cofactor">
    <cofactor evidence="9">
        <name>Mg(2+)</name>
        <dbReference type="ChEBI" id="CHEBI:18420"/>
    </cofactor>
    <cofactor evidence="9">
        <name>Mn(2+)</name>
        <dbReference type="ChEBI" id="CHEBI:29035"/>
    </cofactor>
</comment>
<dbReference type="OrthoDB" id="2216at2157"/>
<evidence type="ECO:0000313" key="11">
    <source>
        <dbReference type="Proteomes" id="UP000236584"/>
    </source>
</evidence>
<comment type="subunit">
    <text evidence="9">Homodimer, forms a heterotetramer with a Cas2 homodimer.</text>
</comment>
<feature type="binding site" evidence="9">
    <location>
        <position position="225"/>
    </location>
    <ligand>
        <name>Mn(2+)</name>
        <dbReference type="ChEBI" id="CHEBI:29035"/>
    </ligand>
</feature>
<evidence type="ECO:0000256" key="9">
    <source>
        <dbReference type="HAMAP-Rule" id="MF_01470"/>
    </source>
</evidence>
<proteinExistence type="inferred from homology"/>
<evidence type="ECO:0000256" key="6">
    <source>
        <dbReference type="ARBA" id="ARBA00023118"/>
    </source>
</evidence>
<keyword evidence="4 9" id="KW-0378">Hydrolase</keyword>
<keyword evidence="7 9" id="KW-0238">DNA-binding</keyword>
<dbReference type="KEGG" id="srub:C2R22_15705"/>
<keyword evidence="11" id="KW-1185">Reference proteome</keyword>
<protein>
    <recommendedName>
        <fullName evidence="9">CRISPR-associated endonuclease Cas1</fullName>
        <ecNumber evidence="9">3.1.-.-</ecNumber>
    </recommendedName>
</protein>
<dbReference type="Proteomes" id="UP000236584">
    <property type="component" value="Chromosome"/>
</dbReference>
<dbReference type="GeneID" id="35593567"/>
<feature type="binding site" evidence="9">
    <location>
        <position position="240"/>
    </location>
    <ligand>
        <name>Mn(2+)</name>
        <dbReference type="ChEBI" id="CHEBI:29035"/>
    </ligand>
</feature>
<dbReference type="InterPro" id="IPR042211">
    <property type="entry name" value="CRISPR-assoc_Cas1_N"/>
</dbReference>
<dbReference type="GO" id="GO:0043571">
    <property type="term" value="P:maintenance of CRISPR repeat elements"/>
    <property type="evidence" value="ECO:0007669"/>
    <property type="project" value="UniProtKB-UniRule"/>
</dbReference>
<evidence type="ECO:0000256" key="4">
    <source>
        <dbReference type="ARBA" id="ARBA00022801"/>
    </source>
</evidence>
<dbReference type="Gene3D" id="3.100.10.20">
    <property type="entry name" value="CRISPR-associated endonuclease Cas1, N-terminal domain"/>
    <property type="match status" value="1"/>
</dbReference>
<dbReference type="AlphaFoldDB" id="A0A2I8VLV5"/>
<keyword evidence="2 9" id="KW-0479">Metal-binding</keyword>
<comment type="function">
    <text evidence="9">CRISPR (clustered regularly interspaced short palindromic repeat), is an adaptive immune system that provides protection against mobile genetic elements (viruses, transposable elements and conjugative plasmids). CRISPR clusters contain spacers, sequences complementary to antecedent mobile elements, and target invading nucleic acids. CRISPR clusters are transcribed and processed into CRISPR RNA (crRNA). Acts as a dsDNA endonuclease. Involved in the integration of spacer DNA into the CRISPR cassette.</text>
</comment>
<keyword evidence="3 9" id="KW-0255">Endonuclease</keyword>
<keyword evidence="8 9" id="KW-0464">Manganese</keyword>
<evidence type="ECO:0000256" key="5">
    <source>
        <dbReference type="ARBA" id="ARBA00022842"/>
    </source>
</evidence>